<dbReference type="PANTHER" id="PTHR47360:SF1">
    <property type="entry name" value="ENDOPEPTIDASE NLPC-RELATED"/>
    <property type="match status" value="1"/>
</dbReference>
<dbReference type="Gene3D" id="3.90.1720.10">
    <property type="entry name" value="endopeptidase domain like (from Nostoc punctiforme)"/>
    <property type="match status" value="1"/>
</dbReference>
<dbReference type="STRING" id="293826.Amet_0654"/>
<dbReference type="PROSITE" id="PS51935">
    <property type="entry name" value="NLPC_P60"/>
    <property type="match status" value="1"/>
</dbReference>
<organism evidence="7 8">
    <name type="scientific">Alkaliphilus metalliredigens (strain QYMF)</name>
    <dbReference type="NCBI Taxonomy" id="293826"/>
    <lineage>
        <taxon>Bacteria</taxon>
        <taxon>Bacillati</taxon>
        <taxon>Bacillota</taxon>
        <taxon>Clostridia</taxon>
        <taxon>Peptostreptococcales</taxon>
        <taxon>Natronincolaceae</taxon>
        <taxon>Alkaliphilus</taxon>
    </lineage>
</organism>
<evidence type="ECO:0000313" key="7">
    <source>
        <dbReference type="EMBL" id="ABR46879.1"/>
    </source>
</evidence>
<dbReference type="GO" id="GO:0008234">
    <property type="term" value="F:cysteine-type peptidase activity"/>
    <property type="evidence" value="ECO:0007669"/>
    <property type="project" value="UniProtKB-KW"/>
</dbReference>
<keyword evidence="3" id="KW-0732">Signal</keyword>
<dbReference type="Proteomes" id="UP000001572">
    <property type="component" value="Chromosome"/>
</dbReference>
<protein>
    <submittedName>
        <fullName evidence="7">NLP/P60 protein</fullName>
    </submittedName>
</protein>
<dbReference type="KEGG" id="amt:Amet_0654"/>
<evidence type="ECO:0000256" key="2">
    <source>
        <dbReference type="ARBA" id="ARBA00022670"/>
    </source>
</evidence>
<keyword evidence="4" id="KW-0378">Hydrolase</keyword>
<evidence type="ECO:0000256" key="3">
    <source>
        <dbReference type="ARBA" id="ARBA00022729"/>
    </source>
</evidence>
<feature type="domain" description="NlpC/P60" evidence="6">
    <location>
        <begin position="4"/>
        <end position="143"/>
    </location>
</feature>
<dbReference type="InterPro" id="IPR000064">
    <property type="entry name" value="NLP_P60_dom"/>
</dbReference>
<accession>A6TL11</accession>
<evidence type="ECO:0000256" key="1">
    <source>
        <dbReference type="ARBA" id="ARBA00007074"/>
    </source>
</evidence>
<evidence type="ECO:0000259" key="6">
    <source>
        <dbReference type="PROSITE" id="PS51935"/>
    </source>
</evidence>
<dbReference type="SUPFAM" id="SSF54001">
    <property type="entry name" value="Cysteine proteinases"/>
    <property type="match status" value="1"/>
</dbReference>
<keyword evidence="8" id="KW-1185">Reference proteome</keyword>
<sequence>MITKYDEDKLNSLVENFRYARFRHNGRSLEEGLDCLGFLILVYKEFGIDLPSGDGFDVKSNWYRYDPERYLRGLQSLDGESVPFESLQTLDLVYFAINRGVVTHTGIMINSNEFAHVMLTRGFKISSIHGYWKVKFRGGIRLVT</sequence>
<dbReference type="eggNOG" id="COG0791">
    <property type="taxonomic scope" value="Bacteria"/>
</dbReference>
<dbReference type="HOGENOM" id="CLU_151252_0_0_9"/>
<evidence type="ECO:0000313" key="8">
    <source>
        <dbReference type="Proteomes" id="UP000001572"/>
    </source>
</evidence>
<keyword evidence="5" id="KW-0788">Thiol protease</keyword>
<dbReference type="GO" id="GO:0006508">
    <property type="term" value="P:proteolysis"/>
    <property type="evidence" value="ECO:0007669"/>
    <property type="project" value="UniProtKB-KW"/>
</dbReference>
<keyword evidence="2" id="KW-0645">Protease</keyword>
<dbReference type="InterPro" id="IPR038765">
    <property type="entry name" value="Papain-like_cys_pep_sf"/>
</dbReference>
<gene>
    <name evidence="7" type="ordered locus">Amet_0654</name>
</gene>
<reference evidence="8" key="1">
    <citation type="journal article" date="2016" name="Genome Announc.">
        <title>Complete genome sequence of Alkaliphilus metalliredigens strain QYMF, an alkaliphilic and metal-reducing bacterium isolated from borax-contaminated leachate ponds.</title>
        <authorList>
            <person name="Hwang C."/>
            <person name="Copeland A."/>
            <person name="Lucas S."/>
            <person name="Lapidus A."/>
            <person name="Barry K."/>
            <person name="Detter J.C."/>
            <person name="Glavina Del Rio T."/>
            <person name="Hammon N."/>
            <person name="Israni S."/>
            <person name="Dalin E."/>
            <person name="Tice H."/>
            <person name="Pitluck S."/>
            <person name="Chertkov O."/>
            <person name="Brettin T."/>
            <person name="Bruce D."/>
            <person name="Han C."/>
            <person name="Schmutz J."/>
            <person name="Larimer F."/>
            <person name="Land M.L."/>
            <person name="Hauser L."/>
            <person name="Kyrpides N."/>
            <person name="Mikhailova N."/>
            <person name="Ye Q."/>
            <person name="Zhou J."/>
            <person name="Richardson P."/>
            <person name="Fields M.W."/>
        </authorList>
    </citation>
    <scope>NUCLEOTIDE SEQUENCE [LARGE SCALE GENOMIC DNA]</scope>
    <source>
        <strain evidence="8">QYMF</strain>
    </source>
</reference>
<evidence type="ECO:0000256" key="5">
    <source>
        <dbReference type="ARBA" id="ARBA00022807"/>
    </source>
</evidence>
<comment type="similarity">
    <text evidence="1">Belongs to the peptidase C40 family.</text>
</comment>
<dbReference type="OrthoDB" id="9808890at2"/>
<evidence type="ECO:0000256" key="4">
    <source>
        <dbReference type="ARBA" id="ARBA00022801"/>
    </source>
</evidence>
<dbReference type="Pfam" id="PF00877">
    <property type="entry name" value="NLPC_P60"/>
    <property type="match status" value="1"/>
</dbReference>
<dbReference type="InterPro" id="IPR052062">
    <property type="entry name" value="Murein_DD/LD_carboxypeptidase"/>
</dbReference>
<dbReference type="AlphaFoldDB" id="A6TL11"/>
<dbReference type="EMBL" id="CP000724">
    <property type="protein sequence ID" value="ABR46879.1"/>
    <property type="molecule type" value="Genomic_DNA"/>
</dbReference>
<proteinExistence type="inferred from homology"/>
<name>A6TL11_ALKMQ</name>
<dbReference type="PANTHER" id="PTHR47360">
    <property type="entry name" value="MUREIN DD-ENDOPEPTIDASE MEPS/MUREIN LD-CARBOXYPEPTIDASE"/>
    <property type="match status" value="1"/>
</dbReference>
<dbReference type="RefSeq" id="WP_011971787.1">
    <property type="nucleotide sequence ID" value="NC_009633.1"/>
</dbReference>